<dbReference type="GO" id="GO:0071204">
    <property type="term" value="C:histone pre-mRNA 3'end processing complex"/>
    <property type="evidence" value="ECO:0007669"/>
    <property type="project" value="TreeGrafter"/>
</dbReference>
<dbReference type="AlphaFoldDB" id="A0A8S2PIL3"/>
<name>A0A8S2PIL3_9BILA</name>
<gene>
    <name evidence="5" type="ORF">GIL414_LOCUS14395</name>
</gene>
<evidence type="ECO:0000313" key="5">
    <source>
        <dbReference type="EMBL" id="CAF4050236.1"/>
    </source>
</evidence>
<protein>
    <recommendedName>
        <fullName evidence="4">Histone RNA hairpin-binding protein RNA-binding domain-containing protein</fullName>
    </recommendedName>
</protein>
<evidence type="ECO:0000256" key="2">
    <source>
        <dbReference type="ARBA" id="ARBA00022884"/>
    </source>
</evidence>
<evidence type="ECO:0000256" key="1">
    <source>
        <dbReference type="ARBA" id="ARBA00006151"/>
    </source>
</evidence>
<feature type="compositionally biased region" description="Basic and acidic residues" evidence="3">
    <location>
        <begin position="78"/>
        <end position="89"/>
    </location>
</feature>
<comment type="caution">
    <text evidence="5">The sequence shown here is derived from an EMBL/GenBank/DDBJ whole genome shotgun (WGS) entry which is preliminary data.</text>
</comment>
<evidence type="ECO:0000256" key="3">
    <source>
        <dbReference type="SAM" id="MobiDB-lite"/>
    </source>
</evidence>
<sequence length="220" mass="25279">MSTHNTPNRLRHTPKTARAYESVIVERQVLHVFVQNEIVMMKSKFEPHFDENANDQYHEENHNTRYHTPSKPTTKLYVKNDDLNTEKTPRTPKPTKSRTRQHPRTPCKYAKMSRRGFDGAVKAWRRKLHEFSGDKTKESTGANGHDSISSSQRSHCSTSSSTSICMDENDDNFLPDLYDFEESLVKNTNKNAEPFIDLDVADSMDTIVNNVDSRSAMTLD</sequence>
<organism evidence="5 6">
    <name type="scientific">Rotaria magnacalcarata</name>
    <dbReference type="NCBI Taxonomy" id="392030"/>
    <lineage>
        <taxon>Eukaryota</taxon>
        <taxon>Metazoa</taxon>
        <taxon>Spiralia</taxon>
        <taxon>Gnathifera</taxon>
        <taxon>Rotifera</taxon>
        <taxon>Eurotatoria</taxon>
        <taxon>Bdelloidea</taxon>
        <taxon>Philodinida</taxon>
        <taxon>Philodinidae</taxon>
        <taxon>Rotaria</taxon>
    </lineage>
</organism>
<feature type="compositionally biased region" description="Basic residues" evidence="3">
    <location>
        <begin position="93"/>
        <end position="105"/>
    </location>
</feature>
<dbReference type="InterPro" id="IPR026502">
    <property type="entry name" value="SLBP1/SLBP2"/>
</dbReference>
<dbReference type="InterPro" id="IPR029344">
    <property type="entry name" value="SLBP_RNA_bind"/>
</dbReference>
<evidence type="ECO:0000259" key="4">
    <source>
        <dbReference type="Pfam" id="PF15247"/>
    </source>
</evidence>
<accession>A0A8S2PIL3</accession>
<proteinExistence type="inferred from homology"/>
<dbReference type="Gene3D" id="1.10.8.1120">
    <property type="entry name" value="Histone RNA hairpin-binding protein RNA-binding domain"/>
    <property type="match status" value="1"/>
</dbReference>
<dbReference type="Pfam" id="PF15247">
    <property type="entry name" value="SLBP_RNA_bind"/>
    <property type="match status" value="1"/>
</dbReference>
<dbReference type="InterPro" id="IPR038294">
    <property type="entry name" value="SLBP_RNA_bind_sf"/>
</dbReference>
<dbReference type="Proteomes" id="UP000681720">
    <property type="component" value="Unassembled WGS sequence"/>
</dbReference>
<keyword evidence="2" id="KW-0694">RNA-binding</keyword>
<dbReference type="GO" id="GO:0005737">
    <property type="term" value="C:cytoplasm"/>
    <property type="evidence" value="ECO:0007669"/>
    <property type="project" value="TreeGrafter"/>
</dbReference>
<dbReference type="PANTHER" id="PTHR17408">
    <property type="entry name" value="HISTONE RNA HAIRPIN-BINDING PROTEIN"/>
    <property type="match status" value="1"/>
</dbReference>
<feature type="domain" description="Histone RNA hairpin-binding protein RNA-binding" evidence="4">
    <location>
        <begin position="94"/>
        <end position="132"/>
    </location>
</feature>
<dbReference type="GO" id="GO:0003729">
    <property type="term" value="F:mRNA binding"/>
    <property type="evidence" value="ECO:0007669"/>
    <property type="project" value="InterPro"/>
</dbReference>
<dbReference type="GO" id="GO:0071207">
    <property type="term" value="F:histone pre-mRNA stem-loop binding"/>
    <property type="evidence" value="ECO:0007669"/>
    <property type="project" value="TreeGrafter"/>
</dbReference>
<dbReference type="PANTHER" id="PTHR17408:SF0">
    <property type="entry name" value="HISTONE RNA HAIRPIN-BINDING PROTEIN"/>
    <property type="match status" value="1"/>
</dbReference>
<evidence type="ECO:0000313" key="6">
    <source>
        <dbReference type="Proteomes" id="UP000681720"/>
    </source>
</evidence>
<dbReference type="GO" id="GO:0051028">
    <property type="term" value="P:mRNA transport"/>
    <property type="evidence" value="ECO:0007669"/>
    <property type="project" value="TreeGrafter"/>
</dbReference>
<comment type="similarity">
    <text evidence="1">Belongs to the SLBP family.</text>
</comment>
<dbReference type="GO" id="GO:0006398">
    <property type="term" value="P:mRNA 3'-end processing by stem-loop binding and cleavage"/>
    <property type="evidence" value="ECO:0007669"/>
    <property type="project" value="TreeGrafter"/>
</dbReference>
<reference evidence="5" key="1">
    <citation type="submission" date="2021-02" db="EMBL/GenBank/DDBJ databases">
        <authorList>
            <person name="Nowell W R."/>
        </authorList>
    </citation>
    <scope>NUCLEOTIDE SEQUENCE</scope>
</reference>
<feature type="region of interest" description="Disordered" evidence="3">
    <location>
        <begin position="132"/>
        <end position="162"/>
    </location>
</feature>
<dbReference type="EMBL" id="CAJOBJ010006075">
    <property type="protein sequence ID" value="CAF4050236.1"/>
    <property type="molecule type" value="Genomic_DNA"/>
</dbReference>
<feature type="compositionally biased region" description="Low complexity" evidence="3">
    <location>
        <begin position="147"/>
        <end position="162"/>
    </location>
</feature>
<feature type="region of interest" description="Disordered" evidence="3">
    <location>
        <begin position="62"/>
        <end position="111"/>
    </location>
</feature>